<dbReference type="Pfam" id="PF01395">
    <property type="entry name" value="PBP_GOBP"/>
    <property type="match status" value="1"/>
</dbReference>
<dbReference type="CDD" id="cd23992">
    <property type="entry name" value="PBP_GOBP"/>
    <property type="match status" value="1"/>
</dbReference>
<dbReference type="SMART" id="SM00708">
    <property type="entry name" value="PhBP"/>
    <property type="match status" value="1"/>
</dbReference>
<evidence type="ECO:0000313" key="2">
    <source>
        <dbReference type="EMBL" id="CAB3360241.1"/>
    </source>
</evidence>
<dbReference type="InterPro" id="IPR001304">
    <property type="entry name" value="C-type_lectin-like"/>
</dbReference>
<dbReference type="Gene3D" id="3.10.100.10">
    <property type="entry name" value="Mannose-Binding Protein A, subunit A"/>
    <property type="match status" value="2"/>
</dbReference>
<dbReference type="Proteomes" id="UP000494165">
    <property type="component" value="Unassembled WGS sequence"/>
</dbReference>
<comment type="caution">
    <text evidence="2">The sequence shown here is derived from an EMBL/GenBank/DDBJ whole genome shotgun (WGS) entry which is preliminary data.</text>
</comment>
<dbReference type="AlphaFoldDB" id="A0A8S1BX82"/>
<dbReference type="SUPFAM" id="SSF56436">
    <property type="entry name" value="C-type lectin-like"/>
    <property type="match status" value="1"/>
</dbReference>
<dbReference type="EMBL" id="CADEPI010000003">
    <property type="protein sequence ID" value="CAB3360241.1"/>
    <property type="molecule type" value="Genomic_DNA"/>
</dbReference>
<evidence type="ECO:0000259" key="1">
    <source>
        <dbReference type="PROSITE" id="PS50041"/>
    </source>
</evidence>
<reference evidence="2 3" key="1">
    <citation type="submission" date="2020-04" db="EMBL/GenBank/DDBJ databases">
        <authorList>
            <person name="Alioto T."/>
            <person name="Alioto T."/>
            <person name="Gomez Garrido J."/>
        </authorList>
    </citation>
    <scope>NUCLEOTIDE SEQUENCE [LARGE SCALE GENOMIC DNA]</scope>
</reference>
<dbReference type="SUPFAM" id="SSF47565">
    <property type="entry name" value="Insect pheromone/odorant-binding proteins"/>
    <property type="match status" value="1"/>
</dbReference>
<evidence type="ECO:0000313" key="3">
    <source>
        <dbReference type="Proteomes" id="UP000494165"/>
    </source>
</evidence>
<proteinExistence type="predicted"/>
<dbReference type="InterPro" id="IPR006170">
    <property type="entry name" value="PBP/GOBP"/>
</dbReference>
<organism evidence="2 3">
    <name type="scientific">Cloeon dipterum</name>
    <dbReference type="NCBI Taxonomy" id="197152"/>
    <lineage>
        <taxon>Eukaryota</taxon>
        <taxon>Metazoa</taxon>
        <taxon>Ecdysozoa</taxon>
        <taxon>Arthropoda</taxon>
        <taxon>Hexapoda</taxon>
        <taxon>Insecta</taxon>
        <taxon>Pterygota</taxon>
        <taxon>Palaeoptera</taxon>
        <taxon>Ephemeroptera</taxon>
        <taxon>Pisciforma</taxon>
        <taxon>Baetidae</taxon>
        <taxon>Cloeon</taxon>
    </lineage>
</organism>
<dbReference type="InterPro" id="IPR036728">
    <property type="entry name" value="PBP_GOBP_sf"/>
</dbReference>
<gene>
    <name evidence="2" type="ORF">CLODIP_2_CD08750</name>
</gene>
<dbReference type="PROSITE" id="PS50041">
    <property type="entry name" value="C_TYPE_LECTIN_2"/>
    <property type="match status" value="1"/>
</dbReference>
<dbReference type="CDD" id="cd00037">
    <property type="entry name" value="CLECT"/>
    <property type="match status" value="1"/>
</dbReference>
<feature type="domain" description="C-type lectin" evidence="1">
    <location>
        <begin position="423"/>
        <end position="532"/>
    </location>
</feature>
<dbReference type="Gene3D" id="1.10.238.20">
    <property type="entry name" value="Pheromone/general odorant binding protein domain"/>
    <property type="match status" value="1"/>
</dbReference>
<sequence>MILELCPADARSKRKHLNSEVKRKRKYIIKCCGKNSCINPKTNQSILKMKRTSLSIYTVHITMDSSSEKVASQTELLPTEMTEDILQPNLSPKDDTVLSAPVNPNIPPGSELENVSQPNLIPENQTILSSDGPGEPPQLKNEVTGGLPNFYSQTTTTKARSDTSAQVFVQTNTPVQDNVVTKLPSTSQMIGVGTKPATSSTKAPQVFPSCTSPPCIKDNSLFNNDGSLRDASSYGFWVEMCGKQYLFGRNLLNWEQNVEKCCKIGMKPIDLNLPTDKICFDAMIVNGDYRSRLSRFYWTFGLRRSNVADLNFQWCSSGNNITSDAPNNFTGDGLCVLMDVSKIDNFVKLINKDCAALGIFSCQGRKIPQPCESPVCPAVACKKQDSLYEELPDNVSKYLANPSKHGIWIQNDTRVLMISYPNDSRTFVDSFAACCSVGLRLLSMHHQVMYSLLVDAFKNASITSGKFWTSATDEGCKKTFGFCSSKNLLREDARWAAGQPDLSIAEGSCLAVSPDALLHNELCTSKLRYVCQGRAPTGSLVNSVERECAQEYMLSTSEVKKLMNSTPDELREKCFLKCFGEGTGLFIDGKLAGDKIFAQFQNIALNDFEKLLDMSSTLDFCSNATKGMNPCDKASNILKCGQENSPDAFGELLNAVELSITESPIVLPLEKAICPEYECLIRTEERDLVAYKQNSSTVNVPFVFYGQLTFACNKKFLAFKSSTLVNSIIL</sequence>
<protein>
    <recommendedName>
        <fullName evidence="1">C-type lectin domain-containing protein</fullName>
    </recommendedName>
</protein>
<dbReference type="GO" id="GO:0005549">
    <property type="term" value="F:odorant binding"/>
    <property type="evidence" value="ECO:0007669"/>
    <property type="project" value="InterPro"/>
</dbReference>
<keyword evidence="3" id="KW-1185">Reference proteome</keyword>
<dbReference type="InterPro" id="IPR016186">
    <property type="entry name" value="C-type_lectin-like/link_sf"/>
</dbReference>
<dbReference type="OrthoDB" id="6340082at2759"/>
<dbReference type="InterPro" id="IPR016187">
    <property type="entry name" value="CTDL_fold"/>
</dbReference>
<name>A0A8S1BX82_9INSE</name>
<accession>A0A8S1BX82</accession>